<dbReference type="GO" id="GO:0001530">
    <property type="term" value="F:lipopolysaccharide binding"/>
    <property type="evidence" value="ECO:0007669"/>
    <property type="project" value="InterPro"/>
</dbReference>
<evidence type="ECO:0000256" key="5">
    <source>
        <dbReference type="SAM" id="SignalP"/>
    </source>
</evidence>
<dbReference type="GO" id="GO:0030288">
    <property type="term" value="C:outer membrane-bounded periplasmic space"/>
    <property type="evidence" value="ECO:0007669"/>
    <property type="project" value="TreeGrafter"/>
</dbReference>
<gene>
    <name evidence="7" type="ORF">HNQ81_002368</name>
</gene>
<evidence type="ECO:0000313" key="8">
    <source>
        <dbReference type="Proteomes" id="UP000539642"/>
    </source>
</evidence>
<keyword evidence="8" id="KW-1185">Reference proteome</keyword>
<dbReference type="PANTHER" id="PTHR36504">
    <property type="entry name" value="LIPOPOLYSACCHARIDE EXPORT SYSTEM PROTEIN LPTA"/>
    <property type="match status" value="1"/>
</dbReference>
<feature type="signal peptide" evidence="5">
    <location>
        <begin position="1"/>
        <end position="28"/>
    </location>
</feature>
<dbReference type="InterPro" id="IPR005653">
    <property type="entry name" value="OstA-like_N"/>
</dbReference>
<dbReference type="Proteomes" id="UP000539642">
    <property type="component" value="Unassembled WGS sequence"/>
</dbReference>
<evidence type="ECO:0000256" key="3">
    <source>
        <dbReference type="ARBA" id="ARBA00022764"/>
    </source>
</evidence>
<dbReference type="EMBL" id="JACHEO010000013">
    <property type="protein sequence ID" value="MBB5348632.1"/>
    <property type="molecule type" value="Genomic_DNA"/>
</dbReference>
<keyword evidence="1" id="KW-0813">Transport</keyword>
<dbReference type="Pfam" id="PF03968">
    <property type="entry name" value="LptD_N"/>
    <property type="match status" value="1"/>
</dbReference>
<dbReference type="RefSeq" id="WP_240191668.1">
    <property type="nucleotide sequence ID" value="NZ_JACHEO010000013.1"/>
</dbReference>
<dbReference type="GO" id="GO:0017089">
    <property type="term" value="F:glycolipid transfer activity"/>
    <property type="evidence" value="ECO:0007669"/>
    <property type="project" value="TreeGrafter"/>
</dbReference>
<dbReference type="AlphaFoldDB" id="A0A840US65"/>
<evidence type="ECO:0000256" key="2">
    <source>
        <dbReference type="ARBA" id="ARBA00022729"/>
    </source>
</evidence>
<protein>
    <submittedName>
        <fullName evidence="7">Lipopolysaccharide export system protein LptA</fullName>
    </submittedName>
</protein>
<feature type="region of interest" description="Disordered" evidence="4">
    <location>
        <begin position="155"/>
        <end position="184"/>
    </location>
</feature>
<keyword evidence="2 5" id="KW-0732">Signal</keyword>
<evidence type="ECO:0000256" key="1">
    <source>
        <dbReference type="ARBA" id="ARBA00022448"/>
    </source>
</evidence>
<feature type="domain" description="Organic solvent tolerance-like N-terminal" evidence="6">
    <location>
        <begin position="34"/>
        <end position="149"/>
    </location>
</feature>
<evidence type="ECO:0000313" key="7">
    <source>
        <dbReference type="EMBL" id="MBB5348632.1"/>
    </source>
</evidence>
<name>A0A840US65_9BACT</name>
<dbReference type="InterPro" id="IPR014340">
    <property type="entry name" value="LptA"/>
</dbReference>
<dbReference type="InterPro" id="IPR052037">
    <property type="entry name" value="LPS_export_LptA"/>
</dbReference>
<dbReference type="PANTHER" id="PTHR36504:SF1">
    <property type="entry name" value="LIPOPOLYSACCHARIDE EXPORT SYSTEM PROTEIN LPTA"/>
    <property type="match status" value="1"/>
</dbReference>
<evidence type="ECO:0000256" key="4">
    <source>
        <dbReference type="SAM" id="MobiDB-lite"/>
    </source>
</evidence>
<dbReference type="NCBIfam" id="TIGR03002">
    <property type="entry name" value="outer_YhbN_LptA"/>
    <property type="match status" value="1"/>
</dbReference>
<dbReference type="GO" id="GO:0015920">
    <property type="term" value="P:lipopolysaccharide transport"/>
    <property type="evidence" value="ECO:0007669"/>
    <property type="project" value="InterPro"/>
</dbReference>
<proteinExistence type="predicted"/>
<feature type="chain" id="PRO_5032298531" evidence="5">
    <location>
        <begin position="29"/>
        <end position="184"/>
    </location>
</feature>
<comment type="caution">
    <text evidence="7">The sequence shown here is derived from an EMBL/GenBank/DDBJ whole genome shotgun (WGS) entry which is preliminary data.</text>
</comment>
<organism evidence="7 8">
    <name type="scientific">Desulfoprunum benzoelyticum</name>
    <dbReference type="NCBI Taxonomy" id="1506996"/>
    <lineage>
        <taxon>Bacteria</taxon>
        <taxon>Pseudomonadati</taxon>
        <taxon>Thermodesulfobacteriota</taxon>
        <taxon>Desulfobulbia</taxon>
        <taxon>Desulfobulbales</taxon>
        <taxon>Desulfobulbaceae</taxon>
        <taxon>Desulfoprunum</taxon>
    </lineage>
</organism>
<dbReference type="GO" id="GO:0009279">
    <property type="term" value="C:cell outer membrane"/>
    <property type="evidence" value="ECO:0007669"/>
    <property type="project" value="TreeGrafter"/>
</dbReference>
<dbReference type="Gene3D" id="2.60.450.10">
    <property type="entry name" value="Lipopolysaccharide (LPS) transport protein A like domain"/>
    <property type="match status" value="1"/>
</dbReference>
<reference evidence="7 8" key="1">
    <citation type="submission" date="2020-08" db="EMBL/GenBank/DDBJ databases">
        <title>Genomic Encyclopedia of Type Strains, Phase IV (KMG-IV): sequencing the most valuable type-strain genomes for metagenomic binning, comparative biology and taxonomic classification.</title>
        <authorList>
            <person name="Goeker M."/>
        </authorList>
    </citation>
    <scope>NUCLEOTIDE SEQUENCE [LARGE SCALE GENOMIC DNA]</scope>
    <source>
        <strain evidence="7 8">DSM 28570</strain>
    </source>
</reference>
<sequence length="184" mass="20250">MMPLFTTCFRSSCLAAILCWLVVMPAVAADAPIQIEADRMSSTEKTNTVLFSGNVDARQADVRIRANEMTVHYSQAKTNTKGQKTASQQVEKIICNGNVEVSKKEWLGTAKKMIYLAKERQVILMDNAKAYQGQNMVSGEKIVYYMDEGRSEVVGGSKGTKTTVGDSGKDTKKPGRVNMTIIQK</sequence>
<evidence type="ECO:0000259" key="6">
    <source>
        <dbReference type="Pfam" id="PF03968"/>
    </source>
</evidence>
<accession>A0A840US65</accession>
<keyword evidence="3" id="KW-0574">Periplasm</keyword>